<feature type="compositionally biased region" description="Basic and acidic residues" evidence="1">
    <location>
        <begin position="1360"/>
        <end position="1374"/>
    </location>
</feature>
<dbReference type="InterPro" id="IPR011990">
    <property type="entry name" value="TPR-like_helical_dom_sf"/>
</dbReference>
<proteinExistence type="predicted"/>
<feature type="region of interest" description="Disordered" evidence="1">
    <location>
        <begin position="221"/>
        <end position="245"/>
    </location>
</feature>
<dbReference type="Proteomes" id="UP000650467">
    <property type="component" value="Unassembled WGS sequence"/>
</dbReference>
<feature type="compositionally biased region" description="Gly residues" evidence="1">
    <location>
        <begin position="1288"/>
        <end position="1310"/>
    </location>
</feature>
<evidence type="ECO:0000256" key="1">
    <source>
        <dbReference type="SAM" id="MobiDB-lite"/>
    </source>
</evidence>
<organism evidence="2 3">
    <name type="scientific">Chlamydomonas incerta</name>
    <dbReference type="NCBI Taxonomy" id="51695"/>
    <lineage>
        <taxon>Eukaryota</taxon>
        <taxon>Viridiplantae</taxon>
        <taxon>Chlorophyta</taxon>
        <taxon>core chlorophytes</taxon>
        <taxon>Chlorophyceae</taxon>
        <taxon>CS clade</taxon>
        <taxon>Chlamydomonadales</taxon>
        <taxon>Chlamydomonadaceae</taxon>
        <taxon>Chlamydomonas</taxon>
    </lineage>
</organism>
<feature type="region of interest" description="Disordered" evidence="1">
    <location>
        <begin position="1360"/>
        <end position="1404"/>
    </location>
</feature>
<accession>A0A835SD33</accession>
<feature type="compositionally biased region" description="Basic residues" evidence="1">
    <location>
        <begin position="438"/>
        <end position="451"/>
    </location>
</feature>
<feature type="region of interest" description="Disordered" evidence="1">
    <location>
        <begin position="1701"/>
        <end position="1743"/>
    </location>
</feature>
<feature type="compositionally biased region" description="Low complexity" evidence="1">
    <location>
        <begin position="97"/>
        <end position="114"/>
    </location>
</feature>
<evidence type="ECO:0000313" key="3">
    <source>
        <dbReference type="Proteomes" id="UP000650467"/>
    </source>
</evidence>
<comment type="caution">
    <text evidence="2">The sequence shown here is derived from an EMBL/GenBank/DDBJ whole genome shotgun (WGS) entry which is preliminary data.</text>
</comment>
<feature type="region of interest" description="Disordered" evidence="1">
    <location>
        <begin position="434"/>
        <end position="495"/>
    </location>
</feature>
<feature type="region of interest" description="Disordered" evidence="1">
    <location>
        <begin position="719"/>
        <end position="797"/>
    </location>
</feature>
<protein>
    <submittedName>
        <fullName evidence="2">Uncharacterized protein</fullName>
    </submittedName>
</protein>
<dbReference type="Gene3D" id="1.25.40.10">
    <property type="entry name" value="Tetratricopeptide repeat domain"/>
    <property type="match status" value="1"/>
</dbReference>
<gene>
    <name evidence="2" type="ORF">HXX76_013972</name>
</gene>
<feature type="compositionally biased region" description="Low complexity" evidence="1">
    <location>
        <begin position="1729"/>
        <end position="1743"/>
    </location>
</feature>
<feature type="region of interest" description="Disordered" evidence="1">
    <location>
        <begin position="1238"/>
        <end position="1314"/>
    </location>
</feature>
<keyword evidence="3" id="KW-1185">Reference proteome</keyword>
<feature type="compositionally biased region" description="Low complexity" evidence="1">
    <location>
        <begin position="744"/>
        <end position="789"/>
    </location>
</feature>
<feature type="compositionally biased region" description="Polar residues" evidence="1">
    <location>
        <begin position="115"/>
        <end position="129"/>
    </location>
</feature>
<feature type="region of interest" description="Disordered" evidence="1">
    <location>
        <begin position="537"/>
        <end position="593"/>
    </location>
</feature>
<name>A0A835SD33_CHLIN</name>
<feature type="compositionally biased region" description="Low complexity" evidence="1">
    <location>
        <begin position="29"/>
        <end position="44"/>
    </location>
</feature>
<feature type="region of interest" description="Disordered" evidence="1">
    <location>
        <begin position="26"/>
        <end position="52"/>
    </location>
</feature>
<feature type="compositionally biased region" description="Basic and acidic residues" evidence="1">
    <location>
        <begin position="1387"/>
        <end position="1397"/>
    </location>
</feature>
<feature type="compositionally biased region" description="Low complexity" evidence="1">
    <location>
        <begin position="172"/>
        <end position="187"/>
    </location>
</feature>
<feature type="compositionally biased region" description="Gly residues" evidence="1">
    <location>
        <begin position="224"/>
        <end position="235"/>
    </location>
</feature>
<sequence length="1743" mass="172578">MAAAAEGDDVCYSHTLTKLFRVNVERASSDAQARQRALSRATSAHTGREPSAFAGGLQVRGAAFASLGSTSTLGGGPGPAGGVSSSMALRGTASNYQQPSQQQTQKQQPHQQQQRRGSVASNYNHQPPSYANIPASFMRSPRSAPTTPRQRPHSSPVRRSGGSPAGPDSQVTAAACTASATAGPASPRIRSARPSVSSAWGPGSASGWAVLAAFDAATATAERPGGGGSSIGGGPPLSARSRRVTSASVVRPQSCSAGAGGGGAGSAVATEQQLQLLQLQQQRYLAAAVALGLDGHITATVVRGGAAGATCTAETAPSVAAADAATAEAAAATATAARAPNSPRMSSLSVSSSGGGVYMAGGAGAGHSNLSYRPAANPAAEPAAAAAARLGRLVASIGSRHGAAVGGSVGVGSAGGSPRASTRVSGVLLSSRSPRVHEHMHHQQQHHHHQTHQAFAHLPLGVAEPAPWAPAGGDAEDTEAGEAGSDLGSQEVTASGGIAPAGAGYAGGGGSAFAGGSGALAAAAAAAASARSRSASISIPAESSPRPMTAPAGPGASSPGRGRAEVGSPRRSGVGSPPGGGLGATPPSPFAPPQQLYLVAKKEEEAAAAAAAAAARAANSPFAAAGSGRLGGAGNSSRQSQLLAGLSSSSLVPRLDFSRLRINGSQEATGGGFGGGDQISGVISYDPDAAGLYGCADGTAGPRGSLALGSPSVRQLKWAADHEDGQGEGEGAGAGEAGEGEAGARGSSQRRQGSGVGTDDSGTDGEGASPRSARLGSPSSRALLASSPSVRGGLGRSRSFRTVGEAGAPDAAAAAAADDQEPDSPLRRLLRSGTLGYGAAMAEPSAANLAAAGPRATGETNKTLQVGISVAVLVDLVKRLGPSQRHASTAEVWTRWLEPPTRSDRCRFLDLVMEMEDIVLGEPPPGAASSAAASLAAAATAGGRPVLKPERTWWGQPDHYVIHAWSGNFAALVAALREFCALTNKGTAATYVWLDVMAVNHHPGGRDKKELARCREVLARGKRALLVVDAAADVFARLWPCYETWLAGQATTGAAAGGGPSTGLTLLNAGCDWDTAFDAFFRIDMARAATRYPEDRAKLVEDMVKAVRGAGESGSSRGGSSSNQAIAAALPQVSAEVRGAVAEAAAADLGEARQGARGTAGMLALLDAVERYAMIRRIAGGHPEAEEQLAAAVAAAIRASGGAAALSGPAGGGGGGKAAASSAVARIMQVAAAAAAAAGSGGGGGGGDEEDDDLIGGSGGGQSTGRDADHHAAPLPVAPPLLPLSPAGGAGAVGGGKAGAAAAGAGGGGTSSSAVWRRKPATLAALAWLQVEHGKLVPAMTHAAMALSCVHGLSLVRPQEQPDHEHEYEQDSRGGKKPHNSSSGAARDAKAGKHDPGAKPLHPPPIAPGVVAWRGAHWELANAAAVGPGAARAMLMVAGVEAAVGRPEAAAQLALAAAQARSASLGHAHPATLVVKRVAVTYLLKADRVADAQLLAQAMLREAMAAHGEAHPLVGAAHGAAAEVLAAQNRPEQAYASAQRAAEVAAAALGRAHPATLDALQLCVDVLESAQEYSKAVALMRLVVEGRGAPGALRASPSSPGFLLPNARLLHLRSTVMLEEKAAAEENPKLGRLGLAGLLRDMAKLEAELKAALLAVGNAVPLVKKDLEMILLAQNKRYEAALLLKGELPLTRQQAEEAAAARSGTAAASGGAGGGRGAAGAGGRGGGRIAAAGTPRGGARSAR</sequence>
<feature type="region of interest" description="Disordered" evidence="1">
    <location>
        <begin position="94"/>
        <end position="201"/>
    </location>
</feature>
<feature type="compositionally biased region" description="Gly residues" evidence="1">
    <location>
        <begin position="1710"/>
        <end position="1728"/>
    </location>
</feature>
<feature type="compositionally biased region" description="Low complexity" evidence="1">
    <location>
        <begin position="537"/>
        <end position="575"/>
    </location>
</feature>
<evidence type="ECO:0000313" key="2">
    <source>
        <dbReference type="EMBL" id="KAG2425063.1"/>
    </source>
</evidence>
<reference evidence="2" key="1">
    <citation type="journal article" date="2020" name="bioRxiv">
        <title>Comparative genomics of Chlamydomonas.</title>
        <authorList>
            <person name="Craig R.J."/>
            <person name="Hasan A.R."/>
            <person name="Ness R.W."/>
            <person name="Keightley P.D."/>
        </authorList>
    </citation>
    <scope>NUCLEOTIDE SEQUENCE</scope>
    <source>
        <strain evidence="2">SAG 7.73</strain>
    </source>
</reference>
<dbReference type="EMBL" id="JAEHOC010000059">
    <property type="protein sequence ID" value="KAG2425063.1"/>
    <property type="molecule type" value="Genomic_DNA"/>
</dbReference>
<dbReference type="OrthoDB" id="435799at2759"/>
<feature type="compositionally biased region" description="Gly residues" evidence="1">
    <location>
        <begin position="728"/>
        <end position="743"/>
    </location>
</feature>
<feature type="compositionally biased region" description="Low complexity" evidence="1">
    <location>
        <begin position="236"/>
        <end position="245"/>
    </location>
</feature>